<dbReference type="GO" id="GO:0008168">
    <property type="term" value="F:methyltransferase activity"/>
    <property type="evidence" value="ECO:0007669"/>
    <property type="project" value="UniProtKB-KW"/>
</dbReference>
<feature type="domain" description="Methyltransferase FkbM" evidence="1">
    <location>
        <begin position="102"/>
        <end position="241"/>
    </location>
</feature>
<dbReference type="Gene3D" id="3.40.50.150">
    <property type="entry name" value="Vaccinia Virus protein VP39"/>
    <property type="match status" value="1"/>
</dbReference>
<reference evidence="2 3" key="1">
    <citation type="submission" date="2016-10" db="EMBL/GenBank/DDBJ databases">
        <authorList>
            <person name="de Groot N.N."/>
        </authorList>
    </citation>
    <scope>NUCLEOTIDE SEQUENCE [LARGE SCALE GENOMIC DNA]</scope>
    <source>
        <strain evidence="2 3">CGMCC 1.11030</strain>
    </source>
</reference>
<accession>A0A1I3GF11</accession>
<dbReference type="AlphaFoldDB" id="A0A1I3GF11"/>
<dbReference type="PANTHER" id="PTHR34203:SF15">
    <property type="entry name" value="SLL1173 PROTEIN"/>
    <property type="match status" value="1"/>
</dbReference>
<dbReference type="InterPro" id="IPR006342">
    <property type="entry name" value="FkbM_mtfrase"/>
</dbReference>
<dbReference type="Proteomes" id="UP000199377">
    <property type="component" value="Unassembled WGS sequence"/>
</dbReference>
<organism evidence="2 3">
    <name type="scientific">Albimonas pacifica</name>
    <dbReference type="NCBI Taxonomy" id="1114924"/>
    <lineage>
        <taxon>Bacteria</taxon>
        <taxon>Pseudomonadati</taxon>
        <taxon>Pseudomonadota</taxon>
        <taxon>Alphaproteobacteria</taxon>
        <taxon>Rhodobacterales</taxon>
        <taxon>Paracoccaceae</taxon>
        <taxon>Albimonas</taxon>
    </lineage>
</organism>
<keyword evidence="2" id="KW-0808">Transferase</keyword>
<dbReference type="OrthoDB" id="9795634at2"/>
<name>A0A1I3GF11_9RHOB</name>
<evidence type="ECO:0000259" key="1">
    <source>
        <dbReference type="Pfam" id="PF05050"/>
    </source>
</evidence>
<gene>
    <name evidence="2" type="ORF">SAMN05216258_105130</name>
</gene>
<evidence type="ECO:0000313" key="2">
    <source>
        <dbReference type="EMBL" id="SFI22070.1"/>
    </source>
</evidence>
<evidence type="ECO:0000313" key="3">
    <source>
        <dbReference type="Proteomes" id="UP000199377"/>
    </source>
</evidence>
<protein>
    <submittedName>
        <fullName evidence="2">Methyltransferase, FkbM family</fullName>
    </submittedName>
</protein>
<dbReference type="GO" id="GO:0032259">
    <property type="term" value="P:methylation"/>
    <property type="evidence" value="ECO:0007669"/>
    <property type="project" value="UniProtKB-KW"/>
</dbReference>
<dbReference type="EMBL" id="FOQH01000005">
    <property type="protein sequence ID" value="SFI22070.1"/>
    <property type="molecule type" value="Genomic_DNA"/>
</dbReference>
<dbReference type="PANTHER" id="PTHR34203">
    <property type="entry name" value="METHYLTRANSFERASE, FKBM FAMILY PROTEIN"/>
    <property type="match status" value="1"/>
</dbReference>
<dbReference type="InterPro" id="IPR052514">
    <property type="entry name" value="SAM-dependent_MTase"/>
</dbReference>
<dbReference type="RefSeq" id="WP_092859975.1">
    <property type="nucleotide sequence ID" value="NZ_FOQH01000005.1"/>
</dbReference>
<dbReference type="Pfam" id="PF05050">
    <property type="entry name" value="Methyltransf_21"/>
    <property type="match status" value="1"/>
</dbReference>
<keyword evidence="3" id="KW-1185">Reference proteome</keyword>
<proteinExistence type="predicted"/>
<keyword evidence="2" id="KW-0489">Methyltransferase</keyword>
<sequence length="292" mass="32225">MFRSFAAGLGWLADYMRWRGPAGLPLALWHVGFCFLGPPGRRIRAPAGGGRTVRLRARTSDLRVYRKIVVQREYELSPDRAEAIDRRCARAQSAGRRPLIVDAGGNIGLFSQEAARRWPQADVLCVEPHRGNLAMARRNCTGLRNVRFRDAALWSSAGRLVPEDLDAREGAFSYRPAIADSRLADVSTEAVTIDALLAERPDAELVLLKMDIEGAEAEALAPDAAFWAHRPAILIEPHDFLPGRSATLRGLLSQEDFRDSDIEVRGEGLFVFPTERPELELHGRAPLSLAAG</sequence>
<dbReference type="InterPro" id="IPR029063">
    <property type="entry name" value="SAM-dependent_MTases_sf"/>
</dbReference>
<dbReference type="SUPFAM" id="SSF53335">
    <property type="entry name" value="S-adenosyl-L-methionine-dependent methyltransferases"/>
    <property type="match status" value="1"/>
</dbReference>
<dbReference type="NCBIfam" id="TIGR01444">
    <property type="entry name" value="fkbM_fam"/>
    <property type="match status" value="1"/>
</dbReference>